<reference evidence="1 2" key="1">
    <citation type="submission" date="2019-02" db="EMBL/GenBank/DDBJ databases">
        <title>Deep-cultivation of Planctomycetes and their phenomic and genomic characterization uncovers novel biology.</title>
        <authorList>
            <person name="Wiegand S."/>
            <person name="Jogler M."/>
            <person name="Boedeker C."/>
            <person name="Pinto D."/>
            <person name="Vollmers J."/>
            <person name="Rivas-Marin E."/>
            <person name="Kohn T."/>
            <person name="Peeters S.H."/>
            <person name="Heuer A."/>
            <person name="Rast P."/>
            <person name="Oberbeckmann S."/>
            <person name="Bunk B."/>
            <person name="Jeske O."/>
            <person name="Meyerdierks A."/>
            <person name="Storesund J.E."/>
            <person name="Kallscheuer N."/>
            <person name="Luecker S."/>
            <person name="Lage O.M."/>
            <person name="Pohl T."/>
            <person name="Merkel B.J."/>
            <person name="Hornburger P."/>
            <person name="Mueller R.-W."/>
            <person name="Bruemmer F."/>
            <person name="Labrenz M."/>
            <person name="Spormann A.M."/>
            <person name="Op Den Camp H."/>
            <person name="Overmann J."/>
            <person name="Amann R."/>
            <person name="Jetten M.S.M."/>
            <person name="Mascher T."/>
            <person name="Medema M.H."/>
            <person name="Devos D.P."/>
            <person name="Kaster A.-K."/>
            <person name="Ovreas L."/>
            <person name="Rohde M."/>
            <person name="Galperin M.Y."/>
            <person name="Jogler C."/>
        </authorList>
    </citation>
    <scope>NUCLEOTIDE SEQUENCE [LARGE SCALE GENOMIC DNA]</scope>
    <source>
        <strain evidence="1 2">Pla52o</strain>
    </source>
</reference>
<dbReference type="Proteomes" id="UP000316304">
    <property type="component" value="Unassembled WGS sequence"/>
</dbReference>
<dbReference type="InterPro" id="IPR013324">
    <property type="entry name" value="RNA_pol_sigma_r3/r4-like"/>
</dbReference>
<comment type="caution">
    <text evidence="1">The sequence shown here is derived from an EMBL/GenBank/DDBJ whole genome shotgun (WGS) entry which is preliminary data.</text>
</comment>
<organism evidence="1 2">
    <name type="scientific">Novipirellula galeiformis</name>
    <dbReference type="NCBI Taxonomy" id="2528004"/>
    <lineage>
        <taxon>Bacteria</taxon>
        <taxon>Pseudomonadati</taxon>
        <taxon>Planctomycetota</taxon>
        <taxon>Planctomycetia</taxon>
        <taxon>Pirellulales</taxon>
        <taxon>Pirellulaceae</taxon>
        <taxon>Novipirellula</taxon>
    </lineage>
</organism>
<dbReference type="AlphaFoldDB" id="A0A5C6CMJ9"/>
<proteinExistence type="predicted"/>
<evidence type="ECO:0000313" key="1">
    <source>
        <dbReference type="EMBL" id="TWU25295.1"/>
    </source>
</evidence>
<dbReference type="SUPFAM" id="SSF88659">
    <property type="entry name" value="Sigma3 and sigma4 domains of RNA polymerase sigma factors"/>
    <property type="match status" value="1"/>
</dbReference>
<dbReference type="Gene3D" id="1.10.10.10">
    <property type="entry name" value="Winged helix-like DNA-binding domain superfamily/Winged helix DNA-binding domain"/>
    <property type="match status" value="1"/>
</dbReference>
<protein>
    <submittedName>
        <fullName evidence="1">RNA polymerase sigma factor</fullName>
    </submittedName>
</protein>
<dbReference type="InterPro" id="IPR036388">
    <property type="entry name" value="WH-like_DNA-bd_sf"/>
</dbReference>
<dbReference type="EMBL" id="SJPT01000002">
    <property type="protein sequence ID" value="TWU25295.1"/>
    <property type="molecule type" value="Genomic_DNA"/>
</dbReference>
<accession>A0A5C6CMJ9</accession>
<sequence length="49" mass="5766">MPGWHSSVFMLREMNDFETDVICKELEISTSYLWVLLHRARARLANGIK</sequence>
<evidence type="ECO:0000313" key="2">
    <source>
        <dbReference type="Proteomes" id="UP000316304"/>
    </source>
</evidence>
<gene>
    <name evidence="1" type="ORF">Pla52o_15940</name>
</gene>
<keyword evidence="2" id="KW-1185">Reference proteome</keyword>
<name>A0A5C6CMJ9_9BACT</name>